<gene>
    <name evidence="1" type="ORF">PACLA_8A016766</name>
</gene>
<dbReference type="PROSITE" id="PS50092">
    <property type="entry name" value="TSP1"/>
    <property type="match status" value="1"/>
</dbReference>
<dbReference type="EMBL" id="CACRXK020002942">
    <property type="protein sequence ID" value="CAB3996776.1"/>
    <property type="molecule type" value="Genomic_DNA"/>
</dbReference>
<dbReference type="AlphaFoldDB" id="A0A6S7H2D9"/>
<name>A0A6S7H2D9_PARCT</name>
<sequence length="214" mass="25099">MEWSRWSNCTEREYCLEGSRERYRDCQLGKRCVGIEAESEMCPSTSCTERPLILDIAHAEIHSFIAEECLTSKKFFVNGKFSYLMKHNITRIFPRAKTIWQNSYFNIRVTPKTLRDEKDIYKYCFEPEDKTMTLVEFKSMINTGTLRFKYASLQCPLPKPTEPNYVTGFAMGFVNKGQPYGIYIQVKAKNGFKTVYYKHMYAGVYSNAYNLIWS</sequence>
<comment type="caution">
    <text evidence="1">The sequence shown here is derived from an EMBL/GenBank/DDBJ whole genome shotgun (WGS) entry which is preliminary data.</text>
</comment>
<accession>A0A6S7H2D9</accession>
<dbReference type="InterPro" id="IPR000884">
    <property type="entry name" value="TSP1_rpt"/>
</dbReference>
<protein>
    <submittedName>
        <fullName evidence="1">Uncharacterized protein</fullName>
    </submittedName>
</protein>
<reference evidence="1" key="1">
    <citation type="submission" date="2020-04" db="EMBL/GenBank/DDBJ databases">
        <authorList>
            <person name="Alioto T."/>
            <person name="Alioto T."/>
            <person name="Gomez Garrido J."/>
        </authorList>
    </citation>
    <scope>NUCLEOTIDE SEQUENCE</scope>
    <source>
        <strain evidence="1">A484AB</strain>
    </source>
</reference>
<keyword evidence="2" id="KW-1185">Reference proteome</keyword>
<evidence type="ECO:0000313" key="1">
    <source>
        <dbReference type="EMBL" id="CAB3996776.1"/>
    </source>
</evidence>
<organism evidence="1 2">
    <name type="scientific">Paramuricea clavata</name>
    <name type="common">Red gorgonian</name>
    <name type="synonym">Violescent sea-whip</name>
    <dbReference type="NCBI Taxonomy" id="317549"/>
    <lineage>
        <taxon>Eukaryota</taxon>
        <taxon>Metazoa</taxon>
        <taxon>Cnidaria</taxon>
        <taxon>Anthozoa</taxon>
        <taxon>Octocorallia</taxon>
        <taxon>Malacalcyonacea</taxon>
        <taxon>Plexauridae</taxon>
        <taxon>Paramuricea</taxon>
    </lineage>
</organism>
<dbReference type="OrthoDB" id="5982269at2759"/>
<dbReference type="Proteomes" id="UP001152795">
    <property type="component" value="Unassembled WGS sequence"/>
</dbReference>
<evidence type="ECO:0000313" key="2">
    <source>
        <dbReference type="Proteomes" id="UP001152795"/>
    </source>
</evidence>
<proteinExistence type="predicted"/>
<dbReference type="Pfam" id="PF00090">
    <property type="entry name" value="TSP_1"/>
    <property type="match status" value="1"/>
</dbReference>